<protein>
    <submittedName>
        <fullName evidence="3">Reverse transcriptase (RNA-dependent DNA polymerase)</fullName>
    </submittedName>
</protein>
<dbReference type="EMBL" id="CYZL01000049">
    <property type="protein sequence ID" value="CUP16954.1"/>
    <property type="molecule type" value="Genomic_DNA"/>
</dbReference>
<dbReference type="Proteomes" id="UP000095679">
    <property type="component" value="Unassembled WGS sequence"/>
</dbReference>
<sequence>MKSKDNMGYREYLLSDENIYLSIYSLNSYVFEYDLLDANDRELYHSLQDKFDKKVINKVILKVRKRIEELLNKDEEFIEVKVYFKPKKMSKDGLEFRPLHTTDLITQIAIVAMLHLFVYEIPEKKDYKLLLSNLSRLIPSDFYGNRVSTKPECLFKSWKKQYQKYNQNSNDALKKYHTSLEYKYEVTLDLENFFPTINPIIIYHYIVKNLPAHLKKEDMNLMKRLLRKLLFCKLVTQLDEKMLKQYYKAFKSQTNNKETVKKSKDINVCGNIKQCEFARGIAQGLPQSYFLGNIYMIIVSRIFRNEFSGASYFYVDDSVIFTNDVIETEFKEQLKEINKQIEAKEREILQKHSEENLKIYPCKTKEFYESYLYGVHVHLEEKSAYTRLDSLDEGEVYLKSISRQMSQAGSDFFKMHSDEENKNLEKKFAVLSEQVKIKSEQLEKSEEPNDSNVTKKFKDRLTRYYKFFEYRKQKLAAMRQPENKSTKAYKEELKEIIYGKELLKGNNKILEKIQTKKRLSKKESKTVLECFVKSYSADIWTAAVGMYQIFADKHEIIKLRNYVVQIDELCFGERQTDFSYLEQTYRELIKREEGISEEYLRILYDDPYKSLKQLVQIKLKLYANKHYEVIDNFCKDFQKMQNEDILKFLLDNENGLFNKMKVVCANTQRTLRMVMNAIYSYLFNVEISDQPILAKNSKKGLTYGELRILSFLRNPLFNIEEFQKREILLDNGQNEHTVDYSIMRVIEIFYSFVKEPVRIDNLIVTHKYICDVWKNGSKHLYFYTLHNQEHAIVLIQNIVKLINTIDFLKISSIDYYILFLACYLHDISMVKIPACDSFLLDTDKADELAKTLLDSYNEEFNKANLTKNVQGNDIDILSVKKYMLDSYRKIDNYFEEAVRSKHANDSAAEIRKRSELNYLDTSMRELVAEVSEAHGADERDIYGIKSVASKQLISIKFDKILLRLADLLDMSSYRVSKPILYHNVEQMSEESAFHWISHLLTKGYSLRTEYEITDNAHVLAPKNIIEKLVLEIPVNISQMSALTCGRTCKKVGIDRNRLSQQGIVLVCGQECKDNGNQERNCNFLCKWFCVKNENLIKELAALKEYLNRNKNNYFKSAIEIRIKCNDRTSLDARQFEILNEYIGKM</sequence>
<evidence type="ECO:0000256" key="1">
    <source>
        <dbReference type="SAM" id="Coils"/>
    </source>
</evidence>
<organism evidence="3 4">
    <name type="scientific">Anaerobutyricum hallii</name>
    <dbReference type="NCBI Taxonomy" id="39488"/>
    <lineage>
        <taxon>Bacteria</taxon>
        <taxon>Bacillati</taxon>
        <taxon>Bacillota</taxon>
        <taxon>Clostridia</taxon>
        <taxon>Lachnospirales</taxon>
        <taxon>Lachnospiraceae</taxon>
        <taxon>Anaerobutyricum</taxon>
    </lineage>
</organism>
<keyword evidence="3" id="KW-0808">Transferase</keyword>
<gene>
    <name evidence="3" type="ORF">ERS852450_03199</name>
</gene>
<evidence type="ECO:0000313" key="3">
    <source>
        <dbReference type="EMBL" id="CUP16954.1"/>
    </source>
</evidence>
<dbReference type="RefSeq" id="WP_055300027.1">
    <property type="nucleotide sequence ID" value="NZ_BLYK01000082.1"/>
</dbReference>
<keyword evidence="1" id="KW-0175">Coiled coil</keyword>
<dbReference type="SUPFAM" id="SSF56672">
    <property type="entry name" value="DNA/RNA polymerases"/>
    <property type="match status" value="1"/>
</dbReference>
<reference evidence="3 4" key="1">
    <citation type="submission" date="2015-09" db="EMBL/GenBank/DDBJ databases">
        <authorList>
            <consortium name="Pathogen Informatics"/>
        </authorList>
    </citation>
    <scope>NUCLEOTIDE SEQUENCE [LARGE SCALE GENOMIC DNA]</scope>
    <source>
        <strain evidence="3 4">2789STDY5834835</strain>
    </source>
</reference>
<dbReference type="GO" id="GO:0003964">
    <property type="term" value="F:RNA-directed DNA polymerase activity"/>
    <property type="evidence" value="ECO:0007669"/>
    <property type="project" value="UniProtKB-KW"/>
</dbReference>
<feature type="domain" description="HD-CE" evidence="2">
    <location>
        <begin position="783"/>
        <end position="1009"/>
    </location>
</feature>
<keyword evidence="3" id="KW-0548">Nucleotidyltransferase</keyword>
<dbReference type="AlphaFoldDB" id="A0A174KXG8"/>
<feature type="coiled-coil region" evidence="1">
    <location>
        <begin position="327"/>
        <end position="354"/>
    </location>
</feature>
<dbReference type="InterPro" id="IPR043502">
    <property type="entry name" value="DNA/RNA_pol_sf"/>
</dbReference>
<dbReference type="InterPro" id="IPR056471">
    <property type="entry name" value="HD-CE"/>
</dbReference>
<evidence type="ECO:0000313" key="4">
    <source>
        <dbReference type="Proteomes" id="UP000095679"/>
    </source>
</evidence>
<evidence type="ECO:0000259" key="2">
    <source>
        <dbReference type="Pfam" id="PF24391"/>
    </source>
</evidence>
<accession>A0A174KXG8</accession>
<keyword evidence="3" id="KW-0695">RNA-directed DNA polymerase</keyword>
<name>A0A174KXG8_9FIRM</name>
<dbReference type="Pfam" id="PF24391">
    <property type="entry name" value="HD-CE"/>
    <property type="match status" value="1"/>
</dbReference>
<dbReference type="SUPFAM" id="SSF109604">
    <property type="entry name" value="HD-domain/PDEase-like"/>
    <property type="match status" value="1"/>
</dbReference>
<proteinExistence type="predicted"/>